<dbReference type="GO" id="GO:0003700">
    <property type="term" value="F:DNA-binding transcription factor activity"/>
    <property type="evidence" value="ECO:0007669"/>
    <property type="project" value="InterPro"/>
</dbReference>
<evidence type="ECO:0000256" key="5">
    <source>
        <dbReference type="ARBA" id="ARBA00023163"/>
    </source>
</evidence>
<dbReference type="GO" id="GO:0003677">
    <property type="term" value="F:DNA binding"/>
    <property type="evidence" value="ECO:0007669"/>
    <property type="project" value="UniProtKB-KW"/>
</dbReference>
<dbReference type="PROSITE" id="PS50931">
    <property type="entry name" value="HTH_LYSR"/>
    <property type="match status" value="1"/>
</dbReference>
<keyword evidence="5" id="KW-0804">Transcription</keyword>
<keyword evidence="2" id="KW-0536">Nodulation</keyword>
<dbReference type="Pfam" id="PF00126">
    <property type="entry name" value="HTH_1"/>
    <property type="match status" value="1"/>
</dbReference>
<keyword evidence="8" id="KW-1185">Reference proteome</keyword>
<name>A0A849KVG3_9HYPH</name>
<gene>
    <name evidence="7" type="ORF">HKX02_18090</name>
</gene>
<evidence type="ECO:0000313" key="8">
    <source>
        <dbReference type="Proteomes" id="UP000574931"/>
    </source>
</evidence>
<accession>A0A849KVG3</accession>
<organism evidence="7 8">
    <name type="scientific">Ochrobactrum soli</name>
    <dbReference type="NCBI Taxonomy" id="2448455"/>
    <lineage>
        <taxon>Bacteria</taxon>
        <taxon>Pseudomonadati</taxon>
        <taxon>Pseudomonadota</taxon>
        <taxon>Alphaproteobacteria</taxon>
        <taxon>Hyphomicrobiales</taxon>
        <taxon>Brucellaceae</taxon>
        <taxon>Brucella/Ochrobactrum group</taxon>
        <taxon>Ochrobactrum</taxon>
    </lineage>
</organism>
<evidence type="ECO:0000259" key="6">
    <source>
        <dbReference type="PROSITE" id="PS50931"/>
    </source>
</evidence>
<evidence type="ECO:0000256" key="2">
    <source>
        <dbReference type="ARBA" id="ARBA00022458"/>
    </source>
</evidence>
<dbReference type="InterPro" id="IPR000847">
    <property type="entry name" value="LysR_HTH_N"/>
</dbReference>
<reference evidence="7 8" key="1">
    <citation type="submission" date="2020-05" db="EMBL/GenBank/DDBJ databases">
        <title>Draft Genome Sequence of Ochrobactrum soli Isolated from Stable Fly Gut.</title>
        <authorList>
            <person name="Pileggi M.T."/>
            <person name="Vazhakkala L.J."/>
            <person name="Wong C.N."/>
        </authorList>
    </citation>
    <scope>NUCLEOTIDE SEQUENCE [LARGE SCALE GENOMIC DNA]</scope>
    <source>
        <strain evidence="7 8">MTP-C0764</strain>
    </source>
</reference>
<dbReference type="InterPro" id="IPR036388">
    <property type="entry name" value="WH-like_DNA-bd_sf"/>
</dbReference>
<keyword evidence="3" id="KW-0805">Transcription regulation</keyword>
<dbReference type="Pfam" id="PF03466">
    <property type="entry name" value="LysR_substrate"/>
    <property type="match status" value="1"/>
</dbReference>
<comment type="caution">
    <text evidence="7">The sequence shown here is derived from an EMBL/GenBank/DDBJ whole genome shotgun (WGS) entry which is preliminary data.</text>
</comment>
<comment type="similarity">
    <text evidence="1">Belongs to the LysR transcriptional regulatory family.</text>
</comment>
<dbReference type="InterPro" id="IPR005119">
    <property type="entry name" value="LysR_subst-bd"/>
</dbReference>
<dbReference type="AlphaFoldDB" id="A0A849KVG3"/>
<dbReference type="PANTHER" id="PTHR30118:SF15">
    <property type="entry name" value="TRANSCRIPTIONAL REGULATORY PROTEIN"/>
    <property type="match status" value="1"/>
</dbReference>
<dbReference type="PANTHER" id="PTHR30118">
    <property type="entry name" value="HTH-TYPE TRANSCRIPTIONAL REGULATOR LEUO-RELATED"/>
    <property type="match status" value="1"/>
</dbReference>
<dbReference type="Proteomes" id="UP000574931">
    <property type="component" value="Unassembled WGS sequence"/>
</dbReference>
<dbReference type="RefSeq" id="WP_171318723.1">
    <property type="nucleotide sequence ID" value="NZ_JABFCY010000012.1"/>
</dbReference>
<dbReference type="InterPro" id="IPR037402">
    <property type="entry name" value="YidZ_PBP2"/>
</dbReference>
<dbReference type="InterPro" id="IPR050389">
    <property type="entry name" value="LysR-type_TF"/>
</dbReference>
<proteinExistence type="inferred from homology"/>
<dbReference type="SUPFAM" id="SSF46785">
    <property type="entry name" value="Winged helix' DNA-binding domain"/>
    <property type="match status" value="1"/>
</dbReference>
<dbReference type="Gene3D" id="1.10.10.10">
    <property type="entry name" value="Winged helix-like DNA-binding domain superfamily/Winged helix DNA-binding domain"/>
    <property type="match status" value="1"/>
</dbReference>
<dbReference type="EMBL" id="JABFCY010000012">
    <property type="protein sequence ID" value="NNU62148.1"/>
    <property type="molecule type" value="Genomic_DNA"/>
</dbReference>
<evidence type="ECO:0000256" key="4">
    <source>
        <dbReference type="ARBA" id="ARBA00023125"/>
    </source>
</evidence>
<evidence type="ECO:0000256" key="1">
    <source>
        <dbReference type="ARBA" id="ARBA00009437"/>
    </source>
</evidence>
<sequence length="298" mass="32823">MNLRAIDLNLLVILDALLDEAHVSRAADRLHLTQPAVSNALQRCRAVFADELLERGRGSMRRTARAEALRAPLKTLLSDVMALVDPPHVPLVSIRQTIKICMADYPAIFVIKPLLQVLAADAPGIDIVVQPWHGAAAAKEALVSGASDLALSVFPDADDDLQRKHLLDETYRVVMRRDHPAARGFTLDHWLAYPHILVSGRGDTNSLADKILAEKGLRRRIGLVVPNFGMVPDLLKSTDMIAMLPSHCVLDADSDLVAFPPPITVSGFPLHIAWHKRRQEDQALRYIVAQLSAILTEQ</sequence>
<dbReference type="SUPFAM" id="SSF53850">
    <property type="entry name" value="Periplasmic binding protein-like II"/>
    <property type="match status" value="1"/>
</dbReference>
<evidence type="ECO:0000313" key="7">
    <source>
        <dbReference type="EMBL" id="NNU62148.1"/>
    </source>
</evidence>
<dbReference type="InterPro" id="IPR036390">
    <property type="entry name" value="WH_DNA-bd_sf"/>
</dbReference>
<feature type="domain" description="HTH lysR-type" evidence="6">
    <location>
        <begin position="6"/>
        <end position="63"/>
    </location>
</feature>
<protein>
    <submittedName>
        <fullName evidence="7">LysR family transcriptional regulator</fullName>
    </submittedName>
</protein>
<dbReference type="Gene3D" id="3.40.190.10">
    <property type="entry name" value="Periplasmic binding protein-like II"/>
    <property type="match status" value="2"/>
</dbReference>
<keyword evidence="4" id="KW-0238">DNA-binding</keyword>
<dbReference type="CDD" id="cd08417">
    <property type="entry name" value="PBP2_Nitroaromatics_like"/>
    <property type="match status" value="1"/>
</dbReference>
<evidence type="ECO:0000256" key="3">
    <source>
        <dbReference type="ARBA" id="ARBA00023015"/>
    </source>
</evidence>